<dbReference type="PANTHER" id="PTHR34846">
    <property type="entry name" value="4-CARBOXYMUCONOLACTONE DECARBOXYLASE FAMILY PROTEIN (AFU_ORTHOLOGUE AFUA_6G11590)"/>
    <property type="match status" value="1"/>
</dbReference>
<evidence type="ECO:0000313" key="3">
    <source>
        <dbReference type="Proteomes" id="UP000186108"/>
    </source>
</evidence>
<dbReference type="Pfam" id="PF02627">
    <property type="entry name" value="CMD"/>
    <property type="match status" value="1"/>
</dbReference>
<evidence type="ECO:0000259" key="1">
    <source>
        <dbReference type="Pfam" id="PF02627"/>
    </source>
</evidence>
<dbReference type="GO" id="GO:0051920">
    <property type="term" value="F:peroxiredoxin activity"/>
    <property type="evidence" value="ECO:0007669"/>
    <property type="project" value="InterPro"/>
</dbReference>
<evidence type="ECO:0000313" key="2">
    <source>
        <dbReference type="EMBL" id="ANS27932.1"/>
    </source>
</evidence>
<dbReference type="AlphaFoldDB" id="A0A1B1K5M0"/>
<dbReference type="InterPro" id="IPR029032">
    <property type="entry name" value="AhpD-like"/>
</dbReference>
<accession>A0A1B1K5M0</accession>
<dbReference type="PANTHER" id="PTHR34846:SF11">
    <property type="entry name" value="4-CARBOXYMUCONOLACTONE DECARBOXYLASE FAMILY PROTEIN (AFU_ORTHOLOGUE AFUA_6G11590)"/>
    <property type="match status" value="1"/>
</dbReference>
<organism evidence="2 3">
    <name type="scientific">Rhodococcus opacus</name>
    <name type="common">Nocardia opaca</name>
    <dbReference type="NCBI Taxonomy" id="37919"/>
    <lineage>
        <taxon>Bacteria</taxon>
        <taxon>Bacillati</taxon>
        <taxon>Actinomycetota</taxon>
        <taxon>Actinomycetes</taxon>
        <taxon>Mycobacteriales</taxon>
        <taxon>Nocardiaceae</taxon>
        <taxon>Rhodococcus</taxon>
    </lineage>
</organism>
<dbReference type="RefSeq" id="WP_037208047.1">
    <property type="nucleotide sequence ID" value="NZ_CP009111.1"/>
</dbReference>
<name>A0A1B1K5M0_RHOOP</name>
<proteinExistence type="predicted"/>
<feature type="domain" description="Carboxymuconolactone decarboxylase-like" evidence="1">
    <location>
        <begin position="38"/>
        <end position="114"/>
    </location>
</feature>
<dbReference type="PATRIC" id="fig|37919.13.peg.3349"/>
<dbReference type="SUPFAM" id="SSF69118">
    <property type="entry name" value="AhpD-like"/>
    <property type="match status" value="1"/>
</dbReference>
<gene>
    <name evidence="2" type="ORF">R1CP_16220</name>
</gene>
<reference evidence="2 3" key="1">
    <citation type="submission" date="2014-07" db="EMBL/GenBank/DDBJ databases">
        <authorList>
            <person name="Zhang J.E."/>
            <person name="Yang H."/>
            <person name="Guo J."/>
            <person name="Deng Z."/>
            <person name="Luo H."/>
            <person name="Luo M."/>
            <person name="Zhao B."/>
        </authorList>
    </citation>
    <scope>NUCLEOTIDE SEQUENCE [LARGE SCALE GENOMIC DNA]</scope>
    <source>
        <strain evidence="2 3">1CP</strain>
    </source>
</reference>
<protein>
    <submittedName>
        <fullName evidence="2">Carboxymuconolactone decarboxylase</fullName>
    </submittedName>
</protein>
<dbReference type="Proteomes" id="UP000186108">
    <property type="component" value="Chromosome"/>
</dbReference>
<sequence length="178" mass="19523">MARVVPATGTGEVADRVRARRGGHLTPLDEALLHSEPFADGWNTLLGAVRSNMDLPGELRELAICRVADLNSAEYEWRAHAPLALREGMSAEQVAALREGADSTPLTPRQLLVRDYTDAMTRTVSVDDELSNRLHSELGTQQFVELTGTIAAYNMVSRFLVALHVGQQRQTEESEVTA</sequence>
<dbReference type="InterPro" id="IPR003779">
    <property type="entry name" value="CMD-like"/>
</dbReference>
<dbReference type="EMBL" id="CP009111">
    <property type="protein sequence ID" value="ANS27932.1"/>
    <property type="molecule type" value="Genomic_DNA"/>
</dbReference>
<dbReference type="Gene3D" id="1.20.1290.10">
    <property type="entry name" value="AhpD-like"/>
    <property type="match status" value="1"/>
</dbReference>